<feature type="binding site" evidence="12 16">
    <location>
        <position position="269"/>
    </location>
    <ligand>
        <name>substrate</name>
    </ligand>
</feature>
<dbReference type="UniPathway" id="UPA00031">
    <property type="reaction ID" value="UER00014"/>
</dbReference>
<feature type="binding site" evidence="12 17">
    <location>
        <position position="266"/>
    </location>
    <ligand>
        <name>Zn(2+)</name>
        <dbReference type="ChEBI" id="CHEBI:29105"/>
    </ligand>
</feature>
<evidence type="ECO:0000256" key="4">
    <source>
        <dbReference type="ARBA" id="ARBA00012965"/>
    </source>
</evidence>
<evidence type="ECO:0000256" key="15">
    <source>
        <dbReference type="PIRSR" id="PIRSR000099-2"/>
    </source>
</evidence>
<dbReference type="Pfam" id="PF00815">
    <property type="entry name" value="Histidinol_dh"/>
    <property type="match status" value="1"/>
</dbReference>
<dbReference type="InterPro" id="IPR016161">
    <property type="entry name" value="Ald_DH/histidinol_DH"/>
</dbReference>
<dbReference type="GO" id="GO:0051287">
    <property type="term" value="F:NAD binding"/>
    <property type="evidence" value="ECO:0007669"/>
    <property type="project" value="InterPro"/>
</dbReference>
<feature type="binding site" evidence="12 15">
    <location>
        <position position="133"/>
    </location>
    <ligand>
        <name>NAD(+)</name>
        <dbReference type="ChEBI" id="CHEBI:57540"/>
    </ligand>
</feature>
<dbReference type="AlphaFoldDB" id="A0A4R7JAT9"/>
<keyword evidence="10 12" id="KW-0368">Histidine biosynthesis</keyword>
<reference evidence="19 20" key="1">
    <citation type="submission" date="2019-03" db="EMBL/GenBank/DDBJ databases">
        <title>Genomic Encyclopedia of Archaeal and Bacterial Type Strains, Phase II (KMG-II): from individual species to whole genera.</title>
        <authorList>
            <person name="Goeker M."/>
        </authorList>
    </citation>
    <scope>NUCLEOTIDE SEQUENCE [LARGE SCALE GENOMIC DNA]</scope>
    <source>
        <strain evidence="19 20">DSM 24323</strain>
    </source>
</reference>
<comment type="function">
    <text evidence="1 12">Catalyzes the sequential NAD-dependent oxidations of L-histidinol to L-histidinaldehyde and then to L-histidine.</text>
</comment>
<feature type="binding site" evidence="12 17">
    <location>
        <position position="428"/>
    </location>
    <ligand>
        <name>Zn(2+)</name>
        <dbReference type="ChEBI" id="CHEBI:29105"/>
    </ligand>
</feature>
<evidence type="ECO:0000256" key="5">
    <source>
        <dbReference type="ARBA" id="ARBA00016531"/>
    </source>
</evidence>
<dbReference type="PRINTS" id="PR00083">
    <property type="entry name" value="HOLDHDRGNASE"/>
</dbReference>
<dbReference type="GO" id="GO:0004399">
    <property type="term" value="F:histidinol dehydrogenase activity"/>
    <property type="evidence" value="ECO:0007669"/>
    <property type="project" value="UniProtKB-UniRule"/>
</dbReference>
<dbReference type="HAMAP" id="MF_01024">
    <property type="entry name" value="HisD"/>
    <property type="match status" value="1"/>
</dbReference>
<dbReference type="GO" id="GO:0005829">
    <property type="term" value="C:cytosol"/>
    <property type="evidence" value="ECO:0007669"/>
    <property type="project" value="TreeGrafter"/>
</dbReference>
<evidence type="ECO:0000313" key="19">
    <source>
        <dbReference type="EMBL" id="TDT33519.1"/>
    </source>
</evidence>
<evidence type="ECO:0000256" key="12">
    <source>
        <dbReference type="HAMAP-Rule" id="MF_01024"/>
    </source>
</evidence>
<keyword evidence="9 12" id="KW-0520">NAD</keyword>
<dbReference type="PANTHER" id="PTHR21256:SF2">
    <property type="entry name" value="HISTIDINE BIOSYNTHESIS TRIFUNCTIONAL PROTEIN"/>
    <property type="match status" value="1"/>
</dbReference>
<keyword evidence="6 12" id="KW-0479">Metal-binding</keyword>
<dbReference type="Proteomes" id="UP000295371">
    <property type="component" value="Unassembled WGS sequence"/>
</dbReference>
<comment type="cofactor">
    <cofactor evidence="12 17">
        <name>Zn(2+)</name>
        <dbReference type="ChEBI" id="CHEBI:29105"/>
    </cofactor>
    <text evidence="12 17">Binds 1 zinc ion per subunit.</text>
</comment>
<dbReference type="InterPro" id="IPR001692">
    <property type="entry name" value="Histidinol_DH_CS"/>
</dbReference>
<evidence type="ECO:0000256" key="6">
    <source>
        <dbReference type="ARBA" id="ARBA00022723"/>
    </source>
</evidence>
<comment type="pathway">
    <text evidence="2 12">Amino-acid biosynthesis; L-histidine biosynthesis; L-histidine from 5-phospho-alpha-D-ribose 1-diphosphate: step 9/9.</text>
</comment>
<dbReference type="PROSITE" id="PS00611">
    <property type="entry name" value="HISOL_DEHYDROGENASE"/>
    <property type="match status" value="1"/>
</dbReference>
<dbReference type="InterPro" id="IPR012131">
    <property type="entry name" value="Hstdl_DH"/>
</dbReference>
<dbReference type="CDD" id="cd06572">
    <property type="entry name" value="Histidinol_dh"/>
    <property type="match status" value="1"/>
</dbReference>
<feature type="binding site" evidence="12 16">
    <location>
        <position position="266"/>
    </location>
    <ligand>
        <name>substrate</name>
    </ligand>
</feature>
<evidence type="ECO:0000256" key="16">
    <source>
        <dbReference type="PIRSR" id="PIRSR000099-3"/>
    </source>
</evidence>
<dbReference type="NCBIfam" id="TIGR00069">
    <property type="entry name" value="hisD"/>
    <property type="match status" value="1"/>
</dbReference>
<dbReference type="GO" id="GO:0000105">
    <property type="term" value="P:L-histidine biosynthetic process"/>
    <property type="evidence" value="ECO:0007669"/>
    <property type="project" value="UniProtKB-UniRule"/>
</dbReference>
<feature type="binding site" evidence="12 16">
    <location>
        <position position="244"/>
    </location>
    <ligand>
        <name>substrate</name>
    </ligand>
</feature>
<evidence type="ECO:0000256" key="2">
    <source>
        <dbReference type="ARBA" id="ARBA00004940"/>
    </source>
</evidence>
<dbReference type="OrthoDB" id="9805269at2"/>
<comment type="similarity">
    <text evidence="3 12 13 18">Belongs to the histidinol dehydrogenase family.</text>
</comment>
<feature type="binding site" evidence="12 16">
    <location>
        <position position="336"/>
    </location>
    <ligand>
        <name>substrate</name>
    </ligand>
</feature>
<feature type="binding site" evidence="12 16">
    <location>
        <position position="423"/>
    </location>
    <ligand>
        <name>substrate</name>
    </ligand>
</feature>
<dbReference type="Gene3D" id="1.20.5.1300">
    <property type="match status" value="1"/>
</dbReference>
<feature type="binding site" evidence="12 17">
    <location>
        <position position="269"/>
    </location>
    <ligand>
        <name>Zn(2+)</name>
        <dbReference type="ChEBI" id="CHEBI:29105"/>
    </ligand>
</feature>
<protein>
    <recommendedName>
        <fullName evidence="5 12">Histidinol dehydrogenase</fullName>
        <shortName evidence="12">HDH</shortName>
        <ecNumber evidence="4 12">1.1.1.23</ecNumber>
    </recommendedName>
</protein>
<feature type="active site" description="Proton acceptor" evidence="12 14">
    <location>
        <position position="336"/>
    </location>
</feature>
<evidence type="ECO:0000256" key="3">
    <source>
        <dbReference type="ARBA" id="ARBA00010178"/>
    </source>
</evidence>
<keyword evidence="12" id="KW-0028">Amino-acid biosynthesis</keyword>
<dbReference type="EC" id="1.1.1.23" evidence="4 12"/>
<feature type="binding site" evidence="12 16">
    <location>
        <position position="428"/>
    </location>
    <ligand>
        <name>substrate</name>
    </ligand>
</feature>
<dbReference type="FunFam" id="3.40.50.1980:FF:000001">
    <property type="entry name" value="Histidinol dehydrogenase"/>
    <property type="match status" value="1"/>
</dbReference>
<evidence type="ECO:0000256" key="9">
    <source>
        <dbReference type="ARBA" id="ARBA00023027"/>
    </source>
</evidence>
<feature type="binding site" evidence="12 15">
    <location>
        <position position="197"/>
    </location>
    <ligand>
        <name>NAD(+)</name>
        <dbReference type="ChEBI" id="CHEBI:57540"/>
    </ligand>
</feature>
<evidence type="ECO:0000256" key="11">
    <source>
        <dbReference type="ARBA" id="ARBA00049489"/>
    </source>
</evidence>
<dbReference type="PIRSF" id="PIRSF000099">
    <property type="entry name" value="Histidinol_dh"/>
    <property type="match status" value="1"/>
</dbReference>
<dbReference type="GO" id="GO:0008270">
    <property type="term" value="F:zinc ion binding"/>
    <property type="evidence" value="ECO:0007669"/>
    <property type="project" value="UniProtKB-UniRule"/>
</dbReference>
<keyword evidence="8 12" id="KW-0560">Oxidoreductase</keyword>
<evidence type="ECO:0000256" key="1">
    <source>
        <dbReference type="ARBA" id="ARBA00003850"/>
    </source>
</evidence>
<feature type="binding site" evidence="12 16">
    <location>
        <position position="369"/>
    </location>
    <ligand>
        <name>substrate</name>
    </ligand>
</feature>
<feature type="binding site" evidence="12 15">
    <location>
        <position position="221"/>
    </location>
    <ligand>
        <name>NAD(+)</name>
        <dbReference type="ChEBI" id="CHEBI:57540"/>
    </ligand>
</feature>
<name>A0A4R7JAT9_9ACTN</name>
<comment type="catalytic activity">
    <reaction evidence="11 12">
        <text>L-histidinol + 2 NAD(+) + H2O = L-histidine + 2 NADH + 3 H(+)</text>
        <dbReference type="Rhea" id="RHEA:20641"/>
        <dbReference type="ChEBI" id="CHEBI:15377"/>
        <dbReference type="ChEBI" id="CHEBI:15378"/>
        <dbReference type="ChEBI" id="CHEBI:57540"/>
        <dbReference type="ChEBI" id="CHEBI:57595"/>
        <dbReference type="ChEBI" id="CHEBI:57699"/>
        <dbReference type="ChEBI" id="CHEBI:57945"/>
        <dbReference type="EC" id="1.1.1.23"/>
    </reaction>
</comment>
<keyword evidence="20" id="KW-1185">Reference proteome</keyword>
<dbReference type="PANTHER" id="PTHR21256">
    <property type="entry name" value="HISTIDINOL DEHYDROGENASE HDH"/>
    <property type="match status" value="1"/>
</dbReference>
<evidence type="ECO:0000256" key="18">
    <source>
        <dbReference type="RuleBase" id="RU004175"/>
    </source>
</evidence>
<organism evidence="19 20">
    <name type="scientific">Naumannella halotolerans</name>
    <dbReference type="NCBI Taxonomy" id="993414"/>
    <lineage>
        <taxon>Bacteria</taxon>
        <taxon>Bacillati</taxon>
        <taxon>Actinomycetota</taxon>
        <taxon>Actinomycetes</taxon>
        <taxon>Propionibacteriales</taxon>
        <taxon>Propionibacteriaceae</taxon>
        <taxon>Naumannella</taxon>
    </lineage>
</organism>
<evidence type="ECO:0000256" key="17">
    <source>
        <dbReference type="PIRSR" id="PIRSR000099-4"/>
    </source>
</evidence>
<dbReference type="EMBL" id="SOAW01000001">
    <property type="protein sequence ID" value="TDT33519.1"/>
    <property type="molecule type" value="Genomic_DNA"/>
</dbReference>
<evidence type="ECO:0000256" key="8">
    <source>
        <dbReference type="ARBA" id="ARBA00023002"/>
    </source>
</evidence>
<dbReference type="SUPFAM" id="SSF53720">
    <property type="entry name" value="ALDH-like"/>
    <property type="match status" value="1"/>
</dbReference>
<feature type="active site" description="Proton acceptor" evidence="12 14">
    <location>
        <position position="335"/>
    </location>
</feature>
<proteinExistence type="inferred from homology"/>
<evidence type="ECO:0000256" key="10">
    <source>
        <dbReference type="ARBA" id="ARBA00023102"/>
    </source>
</evidence>
<gene>
    <name evidence="12" type="primary">hisD</name>
    <name evidence="19" type="ORF">CLV29_1137</name>
</gene>
<comment type="caution">
    <text evidence="19">The sequence shown here is derived from an EMBL/GenBank/DDBJ whole genome shotgun (WGS) entry which is preliminary data.</text>
</comment>
<accession>A0A4R7JAT9</accession>
<keyword evidence="7 12" id="KW-0862">Zinc</keyword>
<evidence type="ECO:0000256" key="14">
    <source>
        <dbReference type="PIRSR" id="PIRSR000099-1"/>
    </source>
</evidence>
<dbReference type="Gene3D" id="3.40.50.1980">
    <property type="entry name" value="Nitrogenase molybdenum iron protein domain"/>
    <property type="match status" value="2"/>
</dbReference>
<evidence type="ECO:0000313" key="20">
    <source>
        <dbReference type="Proteomes" id="UP000295371"/>
    </source>
</evidence>
<evidence type="ECO:0000256" key="7">
    <source>
        <dbReference type="ARBA" id="ARBA00022833"/>
    </source>
</evidence>
<evidence type="ECO:0000256" key="13">
    <source>
        <dbReference type="PIRNR" id="PIRNR000099"/>
    </source>
</evidence>
<feature type="binding site" evidence="12 17">
    <location>
        <position position="369"/>
    </location>
    <ligand>
        <name>Zn(2+)</name>
        <dbReference type="ChEBI" id="CHEBI:29105"/>
    </ligand>
</feature>
<dbReference type="InterPro" id="IPR022695">
    <property type="entry name" value="Histidinol_DH_monofunct"/>
</dbReference>
<sequence length="456" mass="46382">MGPVIATIDLRGSDLDGLDLGSIVPRAPFDVDAATAVVAPLIAEVAERGAEALAEYSARFDQVVPESFRVPVAMIEQAVADLDPALRSAIETSISRRRAVAAVEAGERDAGVEVAPGARVSQRLIPVNRVGLYVPGGLAPLSSSVVMNVVPAQVAGVGRIAVASPPQKDFGGWPHPVVLAVCGLLGVEEVYAVGGAQAIAMFAHGVDGVCPKVDLVTGPGNIYVVAAKRLLRGRIGIDAEAGPTEIAVLADETAEPGFVAADLISQAEHDPLAGAVLITTSLDLAERVRGELAARVPQARHAERIAAALSGGQSAIVLVDDLDAAVAVADAYAAEHLEIQTADPGAVAARITNAGAIFLGPHSPVSLGDYVAGSTHVLPTAGCACHSSGLGVRSFLKAVHVIDYDAPALAAVAGAIVTFAEAEELPAHGAAVAARFEIAQPVTAPDSSSEPAEERR</sequence>